<reference evidence="1" key="1">
    <citation type="submission" date="2021-03" db="EMBL/GenBank/DDBJ databases">
        <title>Evolutionary innovations through gain and loss of genes in the ectomycorrhizal Boletales.</title>
        <authorList>
            <person name="Wu G."/>
            <person name="Miyauchi S."/>
            <person name="Morin E."/>
            <person name="Yang Z.-L."/>
            <person name="Xu J."/>
            <person name="Martin F.M."/>
        </authorList>
    </citation>
    <scope>NUCLEOTIDE SEQUENCE</scope>
    <source>
        <strain evidence="1">BR01</strain>
    </source>
</reference>
<name>A0A8I2YF94_9AGAM</name>
<dbReference type="Proteomes" id="UP000683000">
    <property type="component" value="Unassembled WGS sequence"/>
</dbReference>
<accession>A0A8I2YF94</accession>
<sequence>MLLKSISSDRLLFDAQSAAIPSICRFFPFLSLSDEPASTSPSRMALSLATHGGYSTATTRRLSPAITIEGRHSPLPITLSKCYTDPTTHKSPVTDKHRINSPVTSVAAPTTPTTASGFPLMNSIESCEGVADLFLQLYTAYTEGQHILKVSSVSPEQFSLIRHIIARLPRQFRKPCFSYFGTDGLLVIKWSTQLHEKPLRTVDEMLTKQGIHLPYPSELVSGQINHNTALVTKEDTIITDVLLEFGVSDGLLEPIYPVVCQIAVTQTFQDAQEEIEILTNAYPSLCMAIIIDIQESPSFRSPLLRSVAWKTLSQESYMSYITFLNRSSIHQVPLATSSKPVIVSDHAWSSVKEVEYHVWVKVPGSNRLHVDAEPGDNYATCSSPGNSGRDIIEAMLLRGLSKVKRSVTSLCETIIRTAEHPSIDLMALHSHTTELPVSLQSFDNDIATGIQLTSHGRYQDWFNKLSRGLKCARDAKVVPTVGDGSKKARQM</sequence>
<dbReference type="OrthoDB" id="2653441at2759"/>
<dbReference type="AlphaFoldDB" id="A0A8I2YF94"/>
<proteinExistence type="predicted"/>
<comment type="caution">
    <text evidence="1">The sequence shown here is derived from an EMBL/GenBank/DDBJ whole genome shotgun (WGS) entry which is preliminary data.</text>
</comment>
<evidence type="ECO:0000313" key="1">
    <source>
        <dbReference type="EMBL" id="KAG6370989.1"/>
    </source>
</evidence>
<organism evidence="1 2">
    <name type="scientific">Boletus reticuloceps</name>
    <dbReference type="NCBI Taxonomy" id="495285"/>
    <lineage>
        <taxon>Eukaryota</taxon>
        <taxon>Fungi</taxon>
        <taxon>Dikarya</taxon>
        <taxon>Basidiomycota</taxon>
        <taxon>Agaricomycotina</taxon>
        <taxon>Agaricomycetes</taxon>
        <taxon>Agaricomycetidae</taxon>
        <taxon>Boletales</taxon>
        <taxon>Boletineae</taxon>
        <taxon>Boletaceae</taxon>
        <taxon>Boletoideae</taxon>
        <taxon>Boletus</taxon>
    </lineage>
</organism>
<gene>
    <name evidence="1" type="ORF">JVT61DRAFT_10704</name>
</gene>
<protein>
    <submittedName>
        <fullName evidence="1">Uncharacterized protein</fullName>
    </submittedName>
</protein>
<dbReference type="EMBL" id="JAGFBS010000041">
    <property type="protein sequence ID" value="KAG6370989.1"/>
    <property type="molecule type" value="Genomic_DNA"/>
</dbReference>
<evidence type="ECO:0000313" key="2">
    <source>
        <dbReference type="Proteomes" id="UP000683000"/>
    </source>
</evidence>
<keyword evidence="2" id="KW-1185">Reference proteome</keyword>